<evidence type="ECO:0000313" key="6">
    <source>
        <dbReference type="EMBL" id="KAG8455494.1"/>
    </source>
</evidence>
<gene>
    <name evidence="6" type="ORF">GDO86_001615</name>
</gene>
<feature type="domain" description="Immunoglobulin V-set" evidence="5">
    <location>
        <begin position="1"/>
        <end position="66"/>
    </location>
</feature>
<organism evidence="6 7">
    <name type="scientific">Hymenochirus boettgeri</name>
    <name type="common">Congo dwarf clawed frog</name>
    <dbReference type="NCBI Taxonomy" id="247094"/>
    <lineage>
        <taxon>Eukaryota</taxon>
        <taxon>Metazoa</taxon>
        <taxon>Chordata</taxon>
        <taxon>Craniata</taxon>
        <taxon>Vertebrata</taxon>
        <taxon>Euteleostomi</taxon>
        <taxon>Amphibia</taxon>
        <taxon>Batrachia</taxon>
        <taxon>Anura</taxon>
        <taxon>Pipoidea</taxon>
        <taxon>Pipidae</taxon>
        <taxon>Pipinae</taxon>
        <taxon>Hymenochirus</taxon>
    </lineage>
</organism>
<dbReference type="InterPro" id="IPR013106">
    <property type="entry name" value="Ig_V-set"/>
</dbReference>
<evidence type="ECO:0000259" key="5">
    <source>
        <dbReference type="Pfam" id="PF07686"/>
    </source>
</evidence>
<sequence>MFWYLQKPGQAIQFLLQDITKKKDLKEEFKGRIDYQHDKTNKQFPMNITSAKITDSGTYYCVMSPTVFNQHKEMYSYMSSCCPVLEKFNAIRWQQFIAMIVFMQLFFLTYH</sequence>
<dbReference type="AlphaFoldDB" id="A0A8T2KHU6"/>
<keyword evidence="2" id="KW-0391">Immunity</keyword>
<dbReference type="OrthoDB" id="8947657at2759"/>
<dbReference type="InterPro" id="IPR036179">
    <property type="entry name" value="Ig-like_dom_sf"/>
</dbReference>
<dbReference type="Gene3D" id="2.60.40.10">
    <property type="entry name" value="Immunoglobulins"/>
    <property type="match status" value="1"/>
</dbReference>
<evidence type="ECO:0000256" key="1">
    <source>
        <dbReference type="ARBA" id="ARBA00022729"/>
    </source>
</evidence>
<evidence type="ECO:0000313" key="7">
    <source>
        <dbReference type="Proteomes" id="UP000812440"/>
    </source>
</evidence>
<dbReference type="GO" id="GO:0002250">
    <property type="term" value="P:adaptive immune response"/>
    <property type="evidence" value="ECO:0007669"/>
    <property type="project" value="UniProtKB-KW"/>
</dbReference>
<keyword evidence="2" id="KW-1064">Adaptive immunity</keyword>
<name>A0A8T2KHU6_9PIPI</name>
<keyword evidence="4" id="KW-0393">Immunoglobulin domain</keyword>
<dbReference type="Proteomes" id="UP000812440">
    <property type="component" value="Chromosome 1"/>
</dbReference>
<reference evidence="6" key="1">
    <citation type="thesis" date="2020" institute="ProQuest LLC" country="789 East Eisenhower Parkway, Ann Arbor, MI, USA">
        <title>Comparative Genomics and Chromosome Evolution.</title>
        <authorList>
            <person name="Mudd A.B."/>
        </authorList>
    </citation>
    <scope>NUCLEOTIDE SEQUENCE</scope>
    <source>
        <strain evidence="6">Female2</strain>
        <tissue evidence="6">Blood</tissue>
    </source>
</reference>
<proteinExistence type="predicted"/>
<comment type="caution">
    <text evidence="6">The sequence shown here is derived from an EMBL/GenBank/DDBJ whole genome shotgun (WGS) entry which is preliminary data.</text>
</comment>
<dbReference type="InterPro" id="IPR013783">
    <property type="entry name" value="Ig-like_fold"/>
</dbReference>
<keyword evidence="3" id="KW-0675">Receptor</keyword>
<keyword evidence="1" id="KW-0732">Signal</keyword>
<evidence type="ECO:0000256" key="4">
    <source>
        <dbReference type="ARBA" id="ARBA00023319"/>
    </source>
</evidence>
<dbReference type="InterPro" id="IPR051287">
    <property type="entry name" value="TCR_variable_region"/>
</dbReference>
<evidence type="ECO:0000256" key="3">
    <source>
        <dbReference type="ARBA" id="ARBA00023170"/>
    </source>
</evidence>
<dbReference type="SUPFAM" id="SSF48726">
    <property type="entry name" value="Immunoglobulin"/>
    <property type="match status" value="1"/>
</dbReference>
<dbReference type="EMBL" id="JAACNH010000001">
    <property type="protein sequence ID" value="KAG8455494.1"/>
    <property type="molecule type" value="Genomic_DNA"/>
</dbReference>
<evidence type="ECO:0000256" key="2">
    <source>
        <dbReference type="ARBA" id="ARBA00023130"/>
    </source>
</evidence>
<dbReference type="Pfam" id="PF07686">
    <property type="entry name" value="V-set"/>
    <property type="match status" value="1"/>
</dbReference>
<dbReference type="PANTHER" id="PTHR19367:SF18">
    <property type="entry name" value="T CELL RECEPTOR ALPHA VARIABLE 16"/>
    <property type="match status" value="1"/>
</dbReference>
<keyword evidence="7" id="KW-1185">Reference proteome</keyword>
<dbReference type="PANTHER" id="PTHR19367">
    <property type="entry name" value="T-CELL RECEPTOR ALPHA CHAIN V REGION"/>
    <property type="match status" value="1"/>
</dbReference>
<accession>A0A8T2KHU6</accession>
<protein>
    <recommendedName>
        <fullName evidence="5">Immunoglobulin V-set domain-containing protein</fullName>
    </recommendedName>
</protein>